<dbReference type="RefSeq" id="XP_062689147.1">
    <property type="nucleotide sequence ID" value="XM_062833847.1"/>
</dbReference>
<name>A0AAJ0MMQ5_9PEZI</name>
<evidence type="ECO:0000313" key="2">
    <source>
        <dbReference type="Proteomes" id="UP001285908"/>
    </source>
</evidence>
<dbReference type="EMBL" id="JAULSX010000008">
    <property type="protein sequence ID" value="KAK3486590.1"/>
    <property type="molecule type" value="Genomic_DNA"/>
</dbReference>
<accession>A0AAJ0MMQ5</accession>
<comment type="caution">
    <text evidence="1">The sequence shown here is derived from an EMBL/GenBank/DDBJ whole genome shotgun (WGS) entry which is preliminary data.</text>
</comment>
<protein>
    <submittedName>
        <fullName evidence="1">Uncharacterized protein</fullName>
    </submittedName>
</protein>
<keyword evidence="2" id="KW-1185">Reference proteome</keyword>
<dbReference type="AlphaFoldDB" id="A0AAJ0MMQ5"/>
<dbReference type="GeneID" id="87871469"/>
<gene>
    <name evidence="1" type="ORF">B0T23DRAFT_228918</name>
</gene>
<evidence type="ECO:0000313" key="1">
    <source>
        <dbReference type="EMBL" id="KAK3486590.1"/>
    </source>
</evidence>
<dbReference type="Proteomes" id="UP001285908">
    <property type="component" value="Unassembled WGS sequence"/>
</dbReference>
<reference evidence="1 2" key="1">
    <citation type="journal article" date="2023" name="Mol. Phylogenet. Evol.">
        <title>Genome-scale phylogeny and comparative genomics of the fungal order Sordariales.</title>
        <authorList>
            <person name="Hensen N."/>
            <person name="Bonometti L."/>
            <person name="Westerberg I."/>
            <person name="Brannstrom I.O."/>
            <person name="Guillou S."/>
            <person name="Cros-Aarteil S."/>
            <person name="Calhoun S."/>
            <person name="Haridas S."/>
            <person name="Kuo A."/>
            <person name="Mondo S."/>
            <person name="Pangilinan J."/>
            <person name="Riley R."/>
            <person name="LaButti K."/>
            <person name="Andreopoulos B."/>
            <person name="Lipzen A."/>
            <person name="Chen C."/>
            <person name="Yan M."/>
            <person name="Daum C."/>
            <person name="Ng V."/>
            <person name="Clum A."/>
            <person name="Steindorff A."/>
            <person name="Ohm R.A."/>
            <person name="Martin F."/>
            <person name="Silar P."/>
            <person name="Natvig D.O."/>
            <person name="Lalanne C."/>
            <person name="Gautier V."/>
            <person name="Ament-Velasquez S.L."/>
            <person name="Kruys A."/>
            <person name="Hutchinson M.I."/>
            <person name="Powell A.J."/>
            <person name="Barry K."/>
            <person name="Miller A.N."/>
            <person name="Grigoriev I.V."/>
            <person name="Debuchy R."/>
            <person name="Gladieux P."/>
            <person name="Hiltunen Thoren M."/>
            <person name="Johannesson H."/>
        </authorList>
    </citation>
    <scope>NUCLEOTIDE SEQUENCE [LARGE SCALE GENOMIC DNA]</scope>
    <source>
        <strain evidence="1 2">FGSC 10403</strain>
    </source>
</reference>
<proteinExistence type="predicted"/>
<organism evidence="1 2">
    <name type="scientific">Neurospora hispaniola</name>
    <dbReference type="NCBI Taxonomy" id="588809"/>
    <lineage>
        <taxon>Eukaryota</taxon>
        <taxon>Fungi</taxon>
        <taxon>Dikarya</taxon>
        <taxon>Ascomycota</taxon>
        <taxon>Pezizomycotina</taxon>
        <taxon>Sordariomycetes</taxon>
        <taxon>Sordariomycetidae</taxon>
        <taxon>Sordariales</taxon>
        <taxon>Sordariaceae</taxon>
        <taxon>Neurospora</taxon>
    </lineage>
</organism>
<sequence length="153" mass="16919">MASRIPAAWRIRAAKSTNTGGLNFNHVNKSTLALARWTPTSSSALASSRSTTTTSTPAIAAWPPRLRLGSSGTVPPARSLFQRQQHQQRRSFGGFNFLIILMCYPPPPGLCCISWTVKHCSSIEVASPLRSPPFNTCCWLILLHERKKRNKKC</sequence>